<comment type="caution">
    <text evidence="2">The sequence shown here is derived from an EMBL/GenBank/DDBJ whole genome shotgun (WGS) entry which is preliminary data.</text>
</comment>
<sequence>MLVSRTYVKFICALLFMLFMNGCANSQINSDREALINAGRAAVSIITTNYRVSKYALQERNRDVTFVK</sequence>
<dbReference type="AlphaFoldDB" id="A0A0R1AQN4"/>
<evidence type="ECO:0000256" key="1">
    <source>
        <dbReference type="SAM" id="SignalP"/>
    </source>
</evidence>
<proteinExistence type="predicted"/>
<evidence type="ECO:0000313" key="3">
    <source>
        <dbReference type="Proteomes" id="UP000271320"/>
    </source>
</evidence>
<feature type="signal peptide" evidence="1">
    <location>
        <begin position="1"/>
        <end position="24"/>
    </location>
</feature>
<organism evidence="2 3">
    <name type="scientific">Acinetobacter pittii</name>
    <name type="common">Acinetobacter genomosp. 3</name>
    <dbReference type="NCBI Taxonomy" id="48296"/>
    <lineage>
        <taxon>Bacteria</taxon>
        <taxon>Pseudomonadati</taxon>
        <taxon>Pseudomonadota</taxon>
        <taxon>Gammaproteobacteria</taxon>
        <taxon>Moraxellales</taxon>
        <taxon>Moraxellaceae</taxon>
        <taxon>Acinetobacter</taxon>
        <taxon>Acinetobacter calcoaceticus/baumannii complex</taxon>
    </lineage>
</organism>
<reference evidence="2 3" key="1">
    <citation type="submission" date="2018-10" db="EMBL/GenBank/DDBJ databases">
        <title>GWAS and RNA-Seq identify cryptic mechanisms of antimicrobial resistance in Acinetobacter baumannii.</title>
        <authorList>
            <person name="Sahl J.W."/>
        </authorList>
    </citation>
    <scope>NUCLEOTIDE SEQUENCE [LARGE SCALE GENOMIC DNA]</scope>
    <source>
        <strain evidence="2 3">TG41884</strain>
    </source>
</reference>
<protein>
    <submittedName>
        <fullName evidence="2">Uncharacterized protein</fullName>
    </submittedName>
</protein>
<gene>
    <name evidence="2" type="ORF">EA752_07485</name>
</gene>
<dbReference type="EMBL" id="RFEW01000004">
    <property type="protein sequence ID" value="RSO61267.1"/>
    <property type="molecule type" value="Genomic_DNA"/>
</dbReference>
<accession>A0A0R1AQN4</accession>
<dbReference type="Proteomes" id="UP000271320">
    <property type="component" value="Unassembled WGS sequence"/>
</dbReference>
<keyword evidence="1" id="KW-0732">Signal</keyword>
<feature type="chain" id="PRO_5015044192" evidence="1">
    <location>
        <begin position="25"/>
        <end position="68"/>
    </location>
</feature>
<evidence type="ECO:0000313" key="2">
    <source>
        <dbReference type="EMBL" id="RSO61267.1"/>
    </source>
</evidence>
<name>A0A0R1AQN4_ACIPI</name>